<keyword evidence="2" id="KW-1185">Reference proteome</keyword>
<reference evidence="1" key="1">
    <citation type="submission" date="2022-12" db="EMBL/GenBank/DDBJ databases">
        <title>Genome Sequence of Lasiodiplodia mahajangana.</title>
        <authorList>
            <person name="Buettner E."/>
        </authorList>
    </citation>
    <scope>NUCLEOTIDE SEQUENCE</scope>
    <source>
        <strain evidence="1">VT137</strain>
    </source>
</reference>
<dbReference type="EMBL" id="JAPUUL010001040">
    <property type="protein sequence ID" value="KAJ8128523.1"/>
    <property type="molecule type" value="Genomic_DNA"/>
</dbReference>
<sequence length="675" mass="73297">MALPAQASLIRVESKGKATIKVAPLPKLRDGYLLIRTIAVGLNPTDWKQVELGTEPGAKLGCDYVGIVEEIGPNVPESFKKGDRVAGLAHGSNGSQLDDGAFGEYSVVKAGLSIRVPDNVSDEEAAGLGVGITTAGQGLYQSLKLPLPTYPVSDPEYILIYGGSTPTGILGIQFAKLSGFTVVTTSSPQNLDYIKSLGADAVFDYSDVDKCVLEIRNFTQGRLRRAFDCVSTPETARLCARVLRSDDTSHYSSLLGIQPQILTGINPQVHVAVTVAYTAFGEEFKKWGRLNEAKPEDYEFAKMFFELSRGLLEEGKLKPVRQSVNLGGKGLEGVLKGLQELKENRNGFCDTFEAMVRIVIVGGAGSVGHSIVKELVADGKHDVTVWTRKSPSESTIPAGAQAVQVTDYSNHVALVSMLQGVNAVLAFINPMTDPENQTQKALINACVAANVRRFAPSEWAGKTKSSIGMYAHKAEIIDYLQQINKEKEVLEYGLFQPGLIMDYLASPFPPSKNTNTFPLLFDLVGARAVIVEDGTGPMGLTAASDVGKVVARAIESDEPWSTDGGIIGEKTNMLKIVETAEVITGRKFELHHVKAADLRAGEWKAKWLPTFDDTLPPEKVKQMVVPFISGWALGIWEGLIDLEPDWNRRFPDIKFTSVEEMLRGAWERAQAAKKV</sequence>
<name>A0ACC2JLY4_9PEZI</name>
<protein>
    <submittedName>
        <fullName evidence="1">Uncharacterized protein</fullName>
    </submittedName>
</protein>
<dbReference type="Proteomes" id="UP001153332">
    <property type="component" value="Unassembled WGS sequence"/>
</dbReference>
<organism evidence="1 2">
    <name type="scientific">Lasiodiplodia mahajangana</name>
    <dbReference type="NCBI Taxonomy" id="1108764"/>
    <lineage>
        <taxon>Eukaryota</taxon>
        <taxon>Fungi</taxon>
        <taxon>Dikarya</taxon>
        <taxon>Ascomycota</taxon>
        <taxon>Pezizomycotina</taxon>
        <taxon>Dothideomycetes</taxon>
        <taxon>Dothideomycetes incertae sedis</taxon>
        <taxon>Botryosphaeriales</taxon>
        <taxon>Botryosphaeriaceae</taxon>
        <taxon>Lasiodiplodia</taxon>
    </lineage>
</organism>
<proteinExistence type="predicted"/>
<evidence type="ECO:0000313" key="2">
    <source>
        <dbReference type="Proteomes" id="UP001153332"/>
    </source>
</evidence>
<comment type="caution">
    <text evidence="1">The sequence shown here is derived from an EMBL/GenBank/DDBJ whole genome shotgun (WGS) entry which is preliminary data.</text>
</comment>
<evidence type="ECO:0000313" key="1">
    <source>
        <dbReference type="EMBL" id="KAJ8128523.1"/>
    </source>
</evidence>
<gene>
    <name evidence="1" type="ORF">O1611_g5111</name>
</gene>
<accession>A0ACC2JLY4</accession>